<dbReference type="InterPro" id="IPR000073">
    <property type="entry name" value="AB_hydrolase_1"/>
</dbReference>
<dbReference type="InterPro" id="IPR045889">
    <property type="entry name" value="MES/HNL"/>
</dbReference>
<sequence length="238" mass="26749">MNKVNSNHSVYVLVHGAWHGGWCWKKVKALLEPKGHMVYTPTLTGLGERSHLLTPKIDLSTHIEDIVSMLEYEDLYNVILVGHSYAGMVISGVAEKVANRISRLVYLDAFLPEDKKSIVDYLVIPSLNTIVSSKGDGWRIPFLGTLEDLGVRDRKDIDWVKVRVGDQPYKTFTETIDLTQRGSNIPGTFIQLSRFPWFVDAGERAKRMGFNYYQMLSGGHNAMISAPNETALSILQIP</sequence>
<dbReference type="Proteomes" id="UP000267223">
    <property type="component" value="Unassembled WGS sequence"/>
</dbReference>
<protein>
    <submittedName>
        <fullName evidence="2">Alpha/beta hydrolase</fullName>
    </submittedName>
</protein>
<dbReference type="PANTHER" id="PTHR10992:SF872">
    <property type="entry name" value="METHYLESTERASE 11, CHLOROPLASTIC-RELATED"/>
    <property type="match status" value="1"/>
</dbReference>
<keyword evidence="3" id="KW-1185">Reference proteome</keyword>
<dbReference type="Gene3D" id="3.40.50.1820">
    <property type="entry name" value="alpha/beta hydrolase"/>
    <property type="match status" value="1"/>
</dbReference>
<accession>A0A3M9NMG0</accession>
<proteinExistence type="predicted"/>
<dbReference type="RefSeq" id="WP_123119544.1">
    <property type="nucleotide sequence ID" value="NZ_RJJR01000002.1"/>
</dbReference>
<dbReference type="PANTHER" id="PTHR10992">
    <property type="entry name" value="METHYLESTERASE FAMILY MEMBER"/>
    <property type="match status" value="1"/>
</dbReference>
<dbReference type="EMBL" id="RJJR01000002">
    <property type="protein sequence ID" value="RNI38979.1"/>
    <property type="molecule type" value="Genomic_DNA"/>
</dbReference>
<evidence type="ECO:0000313" key="3">
    <source>
        <dbReference type="Proteomes" id="UP000267223"/>
    </source>
</evidence>
<dbReference type="Pfam" id="PF12697">
    <property type="entry name" value="Abhydrolase_6"/>
    <property type="match status" value="1"/>
</dbReference>
<feature type="domain" description="AB hydrolase-1" evidence="1">
    <location>
        <begin position="12"/>
        <end position="229"/>
    </location>
</feature>
<organism evidence="2 3">
    <name type="scientific">Hanamia caeni</name>
    <dbReference type="NCBI Taxonomy" id="2294116"/>
    <lineage>
        <taxon>Bacteria</taxon>
        <taxon>Pseudomonadati</taxon>
        <taxon>Bacteroidota</taxon>
        <taxon>Chitinophagia</taxon>
        <taxon>Chitinophagales</taxon>
        <taxon>Chitinophagaceae</taxon>
        <taxon>Hanamia</taxon>
    </lineage>
</organism>
<dbReference type="InterPro" id="IPR029058">
    <property type="entry name" value="AB_hydrolase_fold"/>
</dbReference>
<keyword evidence="2" id="KW-0378">Hydrolase</keyword>
<dbReference type="GO" id="GO:0080031">
    <property type="term" value="F:methyl salicylate esterase activity"/>
    <property type="evidence" value="ECO:0007669"/>
    <property type="project" value="TreeGrafter"/>
</dbReference>
<evidence type="ECO:0000313" key="2">
    <source>
        <dbReference type="EMBL" id="RNI38979.1"/>
    </source>
</evidence>
<dbReference type="SUPFAM" id="SSF53474">
    <property type="entry name" value="alpha/beta-Hydrolases"/>
    <property type="match status" value="1"/>
</dbReference>
<name>A0A3M9NMG0_9BACT</name>
<dbReference type="GO" id="GO:0080030">
    <property type="term" value="F:methyl indole-3-acetate esterase activity"/>
    <property type="evidence" value="ECO:0007669"/>
    <property type="project" value="TreeGrafter"/>
</dbReference>
<dbReference type="AlphaFoldDB" id="A0A3M9NMG0"/>
<dbReference type="GO" id="GO:0009694">
    <property type="term" value="P:jasmonic acid metabolic process"/>
    <property type="evidence" value="ECO:0007669"/>
    <property type="project" value="TreeGrafter"/>
</dbReference>
<reference evidence="2 3" key="1">
    <citation type="submission" date="2018-11" db="EMBL/GenBank/DDBJ databases">
        <title>Draft genome sequence of Ferruginibacter sp. BO-59.</title>
        <authorList>
            <person name="Im W.T."/>
        </authorList>
    </citation>
    <scope>NUCLEOTIDE SEQUENCE [LARGE SCALE GENOMIC DNA]</scope>
    <source>
        <strain evidence="2 3">BO-59</strain>
    </source>
</reference>
<dbReference type="GO" id="GO:0080032">
    <property type="term" value="F:methyl jasmonate esterase activity"/>
    <property type="evidence" value="ECO:0007669"/>
    <property type="project" value="TreeGrafter"/>
</dbReference>
<dbReference type="OrthoDB" id="9112061at2"/>
<evidence type="ECO:0000259" key="1">
    <source>
        <dbReference type="Pfam" id="PF12697"/>
    </source>
</evidence>
<gene>
    <name evidence="2" type="ORF">EFY79_04785</name>
</gene>
<comment type="caution">
    <text evidence="2">The sequence shown here is derived from an EMBL/GenBank/DDBJ whole genome shotgun (WGS) entry which is preliminary data.</text>
</comment>
<dbReference type="GO" id="GO:0009696">
    <property type="term" value="P:salicylic acid metabolic process"/>
    <property type="evidence" value="ECO:0007669"/>
    <property type="project" value="TreeGrafter"/>
</dbReference>